<evidence type="ECO:0000313" key="1">
    <source>
        <dbReference type="EMBL" id="SNR73753.1"/>
    </source>
</evidence>
<reference evidence="2" key="1">
    <citation type="submission" date="2017-06" db="EMBL/GenBank/DDBJ databases">
        <authorList>
            <person name="Varghese N."/>
            <person name="Submissions S."/>
        </authorList>
    </citation>
    <scope>NUCLEOTIDE SEQUENCE [LARGE SCALE GENOMIC DNA]</scope>
    <source>
        <strain evidence="2">Ca-68</strain>
    </source>
</reference>
<keyword evidence="2" id="KW-1185">Reference proteome</keyword>
<evidence type="ECO:0008006" key="3">
    <source>
        <dbReference type="Google" id="ProtNLM"/>
    </source>
</evidence>
<accession>A0A238YT34</accession>
<protein>
    <recommendedName>
        <fullName evidence="3">Major capsid protein</fullName>
    </recommendedName>
</protein>
<dbReference type="InterPro" id="IPR048813">
    <property type="entry name" value="GP7-like"/>
</dbReference>
<dbReference type="Pfam" id="PF20911">
    <property type="entry name" value="GP7"/>
    <property type="match status" value="1"/>
</dbReference>
<name>A0A238YT34_9PROT</name>
<evidence type="ECO:0000313" key="2">
    <source>
        <dbReference type="Proteomes" id="UP000198305"/>
    </source>
</evidence>
<proteinExistence type="predicted"/>
<dbReference type="EMBL" id="FZOA01000003">
    <property type="protein sequence ID" value="SNR73753.1"/>
    <property type="molecule type" value="Genomic_DNA"/>
</dbReference>
<dbReference type="RefSeq" id="WP_089374922.1">
    <property type="nucleotide sequence ID" value="NZ_FZOA01000003.1"/>
</dbReference>
<organism evidence="1 2">
    <name type="scientific">Methylobacillus rhizosphaerae</name>
    <dbReference type="NCBI Taxonomy" id="551994"/>
    <lineage>
        <taxon>Bacteria</taxon>
        <taxon>Pseudomonadati</taxon>
        <taxon>Pseudomonadota</taxon>
        <taxon>Betaproteobacteria</taxon>
        <taxon>Nitrosomonadales</taxon>
        <taxon>Methylophilaceae</taxon>
        <taxon>Methylobacillus</taxon>
    </lineage>
</organism>
<dbReference type="OrthoDB" id="1630256at2"/>
<dbReference type="AlphaFoldDB" id="A0A238YT34"/>
<dbReference type="NCBIfam" id="NF045672">
    <property type="entry name" value="MCP_gp7_epsi_15"/>
    <property type="match status" value="1"/>
</dbReference>
<gene>
    <name evidence="1" type="ORF">SAMN05192560_0778</name>
</gene>
<dbReference type="Proteomes" id="UP000198305">
    <property type="component" value="Unassembled WGS sequence"/>
</dbReference>
<sequence>MATLPLKNHSTIVDVAKSFGPDGKVAKVAELLAQSNEVLSFLPYREGNLPTGHKGVVRTGLPTVYLRSFYKGVKVSKSGRATIEDVCAMAEGRSEIDVDLAALNGNANEYRASEAVAFVESINQTWAQQLIYGDSSIEPEGIMGLTPRYNSKSAQAGANIIDAGGTGSDNTSIWLLVLGDETIHGIYPKGSQAGLQHKDLGEIDAEDENGDKYRALAELWKWKFGLHVKDWRYAVRIANVDVSDLIAQSGTQAITAATWINKLMIKAMARIPSMGMGRPVFLASRTVKEMLSVGALDKSQNALSFAAALDQYGHVAPGSVAGQGQGISGGQLLFQGVPVLTVDQILSTEARVV</sequence>